<name>A0A9X8WMS2_9BACI</name>
<sequence length="38" mass="4523">MKDKFKKLINDPKVQKAVKEKVIPLVKKEIEKRKTNKT</sequence>
<evidence type="ECO:0000313" key="1">
    <source>
        <dbReference type="EMBL" id="SIS00058.1"/>
    </source>
</evidence>
<protein>
    <submittedName>
        <fullName evidence="1">Uncharacterized protein</fullName>
    </submittedName>
</protein>
<comment type="caution">
    <text evidence="1">The sequence shown here is derived from an EMBL/GenBank/DDBJ whole genome shotgun (WGS) entry which is preliminary data.</text>
</comment>
<dbReference type="Proteomes" id="UP000185829">
    <property type="component" value="Unassembled WGS sequence"/>
</dbReference>
<dbReference type="EMBL" id="FTMX01000008">
    <property type="protein sequence ID" value="SIS00058.1"/>
    <property type="molecule type" value="Genomic_DNA"/>
</dbReference>
<organism evidence="1 2">
    <name type="scientific">Peribacillus simplex</name>
    <dbReference type="NCBI Taxonomy" id="1478"/>
    <lineage>
        <taxon>Bacteria</taxon>
        <taxon>Bacillati</taxon>
        <taxon>Bacillota</taxon>
        <taxon>Bacilli</taxon>
        <taxon>Bacillales</taxon>
        <taxon>Bacillaceae</taxon>
        <taxon>Peribacillus</taxon>
    </lineage>
</organism>
<reference evidence="1 2" key="1">
    <citation type="submission" date="2017-01" db="EMBL/GenBank/DDBJ databases">
        <authorList>
            <person name="Varghese N."/>
            <person name="Submissions S."/>
        </authorList>
    </citation>
    <scope>NUCLEOTIDE SEQUENCE [LARGE SCALE GENOMIC DNA]</scope>
    <source>
        <strain evidence="1 2">RUG2-6</strain>
    </source>
</reference>
<gene>
    <name evidence="1" type="ORF">SAMN05878482_108213</name>
</gene>
<dbReference type="AlphaFoldDB" id="A0A9X8WMS2"/>
<evidence type="ECO:0000313" key="2">
    <source>
        <dbReference type="Proteomes" id="UP000185829"/>
    </source>
</evidence>
<accession>A0A9X8WMS2</accession>
<proteinExistence type="predicted"/>